<feature type="active site" evidence="6">
    <location>
        <position position="248"/>
    </location>
</feature>
<dbReference type="OrthoDB" id="6131366at2759"/>
<dbReference type="Gene3D" id="3.10.100.10">
    <property type="entry name" value="Mannose-Binding Protein A, subunit A"/>
    <property type="match status" value="1"/>
</dbReference>
<dbReference type="Pfam" id="PF16977">
    <property type="entry name" value="ApeC"/>
    <property type="match status" value="1"/>
</dbReference>
<dbReference type="SMART" id="SM00032">
    <property type="entry name" value="CCP"/>
    <property type="match status" value="2"/>
</dbReference>
<keyword evidence="2 7" id="KW-0732">Signal</keyword>
<dbReference type="Gene3D" id="2.40.20.10">
    <property type="entry name" value="Plasminogen Kringle 4"/>
    <property type="match status" value="1"/>
</dbReference>
<dbReference type="InterPro" id="IPR016186">
    <property type="entry name" value="C-type_lectin-like/link_sf"/>
</dbReference>
<keyword evidence="3 4" id="KW-1015">Disulfide bond</keyword>
<feature type="domain" description="Peptidase M12A" evidence="11">
    <location>
        <begin position="138"/>
        <end position="357"/>
    </location>
</feature>
<dbReference type="InterPro" id="IPR038178">
    <property type="entry name" value="Kringle_sf"/>
</dbReference>
<dbReference type="SUPFAM" id="SSF55486">
    <property type="entry name" value="Metalloproteases ('zincins'), catalytic domain"/>
    <property type="match status" value="1"/>
</dbReference>
<dbReference type="PANTHER" id="PTHR10127">
    <property type="entry name" value="DISCOIDIN, CUB, EGF, LAMININ , AND ZINC METALLOPROTEASE DOMAIN CONTAINING"/>
    <property type="match status" value="1"/>
</dbReference>
<dbReference type="RefSeq" id="XP_055860505.1">
    <property type="nucleotide sequence ID" value="XM_056004530.1"/>
</dbReference>
<dbReference type="GO" id="GO:0008270">
    <property type="term" value="F:zinc ion binding"/>
    <property type="evidence" value="ECO:0007669"/>
    <property type="project" value="UniProtKB-UniRule"/>
</dbReference>
<comment type="cofactor">
    <cofactor evidence="6">
        <name>Zn(2+)</name>
        <dbReference type="ChEBI" id="CHEBI:29105"/>
    </cofactor>
    <text evidence="6">Binds 1 zinc ion per subunit.</text>
</comment>
<protein>
    <submittedName>
        <fullName evidence="13">Uncharacterized protein LOC106053522 isoform X1</fullName>
    </submittedName>
</protein>
<reference evidence="13" key="1">
    <citation type="submission" date="2025-08" db="UniProtKB">
        <authorList>
            <consortium name="RefSeq"/>
        </authorList>
    </citation>
    <scope>IDENTIFICATION</scope>
</reference>
<keyword evidence="12" id="KW-1185">Reference proteome</keyword>
<evidence type="ECO:0000259" key="10">
    <source>
        <dbReference type="PROSITE" id="PS50923"/>
    </source>
</evidence>
<sequence length="1319" mass="145362">MNILLVITILSVTLHCYHCASDNAKVVKPNQLRKEKLTDYAKYIDRHMALIVSLKSPVIKSPEVSSGRQDDILTNPYSQETVLKNLEQKNQFKSPSSQNVVLKRGLSTSDRYVYRSLTSGKSGVKLLYGEPLSERRKRAVQNFTIRWDNVVPYVIDPSYSGQASGAYYVTVLKRAIKYIMDRVCVTYVDETARWNSSVPNWFTLNGYKNNGFLKVALGTGCAADAGPGNGNQSRIIYPCSDYYINIHEWLHTLGGAHVQQGPIRNNYISVNYDDITPSLQYSYNAYYWTSTSYNSVNYFFDPASVLMYDAGTWSRNSLETYTPIRDDIFQPNFSPSTDDVNFLELNQVFQCNALFCGNVSVDCGLGYYALYKGVCRCVCPGEYDPATNCQTLLNGPSTVVSWPNTPIVLIAGGPNNTCPTGFDQTPGWFSFTGNSSLTQSTAAPPVKFPVSGKTHFTPLCTKSTPANPTAADWESWPGGGQYCFIKPLNVNCGGAFIQAGAEFRSLAAVTTNGSLGETYYNATSMNITQYYCCRYQEGTTFPIDLPNADPFRLFIRGTSCPVIRGLKSTYTRLNLWTGINREIVTSKSPFWMYSNAMTTFQCYYQPPVYGCNQVITLDANVRSATVTTPGFPTARTPNRRCFYSFNVPAQSQILITFNTCDLSTTNDDTIIIKRYHQWQEGLKLDVTNCPSQVLSVKDYLNIEYWSGFDTVTNKGLNFTATVILPSDQCYDVSVNGADYIGDTRVTETYEPCLPWTQTMDCNDYPSSEAFYLGQSDNKCRNPSGALLQPWCYTYKNGTNCNKRYCDVCNIKAPIDILKNCAALISADSTFCSTSYQRLGCFKSCGLSQVTPPSGTCAPPTIPSDGLLVSTLKSSYRVGERAVIRCTQFTGSTDNVITCTPSGWTNLTKACIDCPYGWVIYGDRCFRYFPFLRNYTAAQSYCALYGSSGVLFEVRDVSDQQTIRNYKLLMGSSYYAANFISGRLDSGTGNWLFSDSNAPMSYYNWSSSNVTKDSTSDCIVLLAENDINYPGGWTTVDCEGTNTSRFMCQLDRAGLCIDLIDNCEALMTTNPGFCSGSQTSLYSDLYCSKSCGDCQGSILPSSKSLPNCTAPTSSSYSRTSALASVYPGGFMTFECNAGYYYISGDKKRACSSSGTLLGSELVCQTTPIATDIGLNNVIRRLTTVTLKQVIVLDKTGLRVPFNGKIVAWYYYCKKAGLVSFLVYRKTGTSYTFVGANNVTCDADFKLSTKVDAASQISVLTDDVIGVYTTVASLAASDCSTSDKICNYPSVAAASWTEVQTKAISTTSCMCLSFGARVSPS</sequence>
<evidence type="ECO:0000256" key="1">
    <source>
        <dbReference type="ARBA" id="ARBA00022572"/>
    </source>
</evidence>
<dbReference type="InterPro" id="IPR000001">
    <property type="entry name" value="Kringle"/>
</dbReference>
<keyword evidence="6" id="KW-0482">Metalloprotease</keyword>
<feature type="binding site" evidence="6">
    <location>
        <position position="251"/>
    </location>
    <ligand>
        <name>Zn(2+)</name>
        <dbReference type="ChEBI" id="CHEBI:29105"/>
        <note>catalytic</note>
    </ligand>
</feature>
<keyword evidence="6" id="KW-0862">Zinc</keyword>
<dbReference type="PROSITE" id="PS50041">
    <property type="entry name" value="C_TYPE_LECTIN_2"/>
    <property type="match status" value="1"/>
</dbReference>
<dbReference type="PROSITE" id="PS51864">
    <property type="entry name" value="ASTACIN"/>
    <property type="match status" value="1"/>
</dbReference>
<dbReference type="InterPro" id="IPR013806">
    <property type="entry name" value="Kringle-like"/>
</dbReference>
<feature type="binding site" evidence="6">
    <location>
        <position position="257"/>
    </location>
    <ligand>
        <name>Zn(2+)</name>
        <dbReference type="ChEBI" id="CHEBI:29105"/>
        <note>catalytic</note>
    </ligand>
</feature>
<dbReference type="InterPro" id="IPR035914">
    <property type="entry name" value="Sperma_CUB_dom_sf"/>
</dbReference>
<dbReference type="SUPFAM" id="SSF56436">
    <property type="entry name" value="C-type lectin-like"/>
    <property type="match status" value="1"/>
</dbReference>
<dbReference type="Pfam" id="PF01400">
    <property type="entry name" value="Astacin"/>
    <property type="match status" value="1"/>
</dbReference>
<evidence type="ECO:0000256" key="7">
    <source>
        <dbReference type="SAM" id="SignalP"/>
    </source>
</evidence>
<feature type="domain" description="Sushi" evidence="10">
    <location>
        <begin position="1105"/>
        <end position="1164"/>
    </location>
</feature>
<dbReference type="GO" id="GO:0004222">
    <property type="term" value="F:metalloendopeptidase activity"/>
    <property type="evidence" value="ECO:0007669"/>
    <property type="project" value="UniProtKB-UniRule"/>
</dbReference>
<evidence type="ECO:0000256" key="6">
    <source>
        <dbReference type="PROSITE-ProRule" id="PRU01211"/>
    </source>
</evidence>
<feature type="domain" description="C-type lectin" evidence="8">
    <location>
        <begin position="920"/>
        <end position="1038"/>
    </location>
</feature>
<dbReference type="SUPFAM" id="SSF57440">
    <property type="entry name" value="Kringle-like"/>
    <property type="match status" value="1"/>
</dbReference>
<feature type="binding site" evidence="6">
    <location>
        <position position="247"/>
    </location>
    <ligand>
        <name>Zn(2+)</name>
        <dbReference type="ChEBI" id="CHEBI:29105"/>
        <note>catalytic</note>
    </ligand>
</feature>
<comment type="caution">
    <text evidence="4">Lacks conserved residue(s) required for the propagation of feature annotation.</text>
</comment>
<dbReference type="SMART" id="SM00130">
    <property type="entry name" value="KR"/>
    <property type="match status" value="1"/>
</dbReference>
<keyword evidence="1 4" id="KW-0420">Kringle</keyword>
<dbReference type="InterPro" id="IPR001304">
    <property type="entry name" value="C-type_lectin-like"/>
</dbReference>
<dbReference type="InterPro" id="IPR001506">
    <property type="entry name" value="Peptidase_M12A"/>
</dbReference>
<feature type="chain" id="PRO_5040920989" evidence="7">
    <location>
        <begin position="20"/>
        <end position="1319"/>
    </location>
</feature>
<dbReference type="PROSITE" id="PS50923">
    <property type="entry name" value="SUSHI"/>
    <property type="match status" value="2"/>
</dbReference>
<name>A0A9W2YCQ0_BIOGL</name>
<dbReference type="InterPro" id="IPR016187">
    <property type="entry name" value="CTDL_fold"/>
</dbReference>
<accession>A0A9W2YCQ0</accession>
<dbReference type="GeneID" id="106053522"/>
<dbReference type="InterPro" id="IPR006026">
    <property type="entry name" value="Peptidase_Metallo"/>
</dbReference>
<dbReference type="InterPro" id="IPR035976">
    <property type="entry name" value="Sushi/SCR/CCP_sf"/>
</dbReference>
<feature type="domain" description="Sushi" evidence="10">
    <location>
        <begin position="854"/>
        <end position="912"/>
    </location>
</feature>
<dbReference type="PROSITE" id="PS50070">
    <property type="entry name" value="KRINGLE_2"/>
    <property type="match status" value="1"/>
</dbReference>
<dbReference type="InterPro" id="IPR024079">
    <property type="entry name" value="MetalloPept_cat_dom_sf"/>
</dbReference>
<evidence type="ECO:0000256" key="5">
    <source>
        <dbReference type="PROSITE-ProRule" id="PRU00302"/>
    </source>
</evidence>
<feature type="disulfide bond" evidence="4">
    <location>
        <begin position="752"/>
        <end position="791"/>
    </location>
</feature>
<evidence type="ECO:0000259" key="9">
    <source>
        <dbReference type="PROSITE" id="PS50070"/>
    </source>
</evidence>
<dbReference type="Gene3D" id="2.60.120.290">
    <property type="entry name" value="Spermadhesin, CUB domain"/>
    <property type="match status" value="1"/>
</dbReference>
<keyword evidence="6" id="KW-0378">Hydrolase</keyword>
<proteinExistence type="predicted"/>
<evidence type="ECO:0000313" key="12">
    <source>
        <dbReference type="Proteomes" id="UP001165740"/>
    </source>
</evidence>
<evidence type="ECO:0000256" key="2">
    <source>
        <dbReference type="ARBA" id="ARBA00022729"/>
    </source>
</evidence>
<dbReference type="SUPFAM" id="SSF49854">
    <property type="entry name" value="Spermadhesin, CUB domain"/>
    <property type="match status" value="1"/>
</dbReference>
<dbReference type="Proteomes" id="UP001165740">
    <property type="component" value="Chromosome 11"/>
</dbReference>
<evidence type="ECO:0000259" key="8">
    <source>
        <dbReference type="PROSITE" id="PS50041"/>
    </source>
</evidence>
<keyword evidence="6" id="KW-0479">Metal-binding</keyword>
<organism evidence="12 13">
    <name type="scientific">Biomphalaria glabrata</name>
    <name type="common">Bloodfluke planorb</name>
    <name type="synonym">Freshwater snail</name>
    <dbReference type="NCBI Taxonomy" id="6526"/>
    <lineage>
        <taxon>Eukaryota</taxon>
        <taxon>Metazoa</taxon>
        <taxon>Spiralia</taxon>
        <taxon>Lophotrochozoa</taxon>
        <taxon>Mollusca</taxon>
        <taxon>Gastropoda</taxon>
        <taxon>Heterobranchia</taxon>
        <taxon>Euthyneura</taxon>
        <taxon>Panpulmonata</taxon>
        <taxon>Hygrophila</taxon>
        <taxon>Lymnaeoidea</taxon>
        <taxon>Planorbidae</taxon>
        <taxon>Biomphalaria</taxon>
    </lineage>
</organism>
<gene>
    <name evidence="13" type="primary">LOC106053522</name>
</gene>
<dbReference type="CDD" id="cd00037">
    <property type="entry name" value="CLECT"/>
    <property type="match status" value="1"/>
</dbReference>
<dbReference type="InterPro" id="IPR000436">
    <property type="entry name" value="Sushi_SCR_CCP_dom"/>
</dbReference>
<dbReference type="Gene3D" id="2.10.70.10">
    <property type="entry name" value="Complement Module, domain 1"/>
    <property type="match status" value="1"/>
</dbReference>
<dbReference type="SMART" id="SM00034">
    <property type="entry name" value="CLECT"/>
    <property type="match status" value="1"/>
</dbReference>
<dbReference type="SMART" id="SM00235">
    <property type="entry name" value="ZnMc"/>
    <property type="match status" value="1"/>
</dbReference>
<keyword evidence="5" id="KW-0768">Sushi</keyword>
<evidence type="ECO:0000256" key="3">
    <source>
        <dbReference type="ARBA" id="ARBA00023157"/>
    </source>
</evidence>
<evidence type="ECO:0000259" key="11">
    <source>
        <dbReference type="PROSITE" id="PS51864"/>
    </source>
</evidence>
<dbReference type="Gene3D" id="3.40.390.10">
    <property type="entry name" value="Collagenase (Catalytic Domain)"/>
    <property type="match status" value="1"/>
</dbReference>
<evidence type="ECO:0000313" key="13">
    <source>
        <dbReference type="RefSeq" id="XP_055860505.1"/>
    </source>
</evidence>
<dbReference type="InterPro" id="IPR031569">
    <property type="entry name" value="ApeC"/>
</dbReference>
<feature type="domain" description="Kringle" evidence="9">
    <location>
        <begin position="735"/>
        <end position="820"/>
    </location>
</feature>
<dbReference type="OMA" id="RCSESAM"/>
<feature type="signal peptide" evidence="7">
    <location>
        <begin position="1"/>
        <end position="19"/>
    </location>
</feature>
<evidence type="ECO:0000256" key="4">
    <source>
        <dbReference type="PROSITE-ProRule" id="PRU00121"/>
    </source>
</evidence>
<dbReference type="PANTHER" id="PTHR10127:SF893">
    <property type="entry name" value="METALLOENDOPEPTIDASE"/>
    <property type="match status" value="1"/>
</dbReference>
<dbReference type="SUPFAM" id="SSF57535">
    <property type="entry name" value="Complement control module/SCR domain"/>
    <property type="match status" value="1"/>
</dbReference>
<keyword evidence="6" id="KW-0645">Protease</keyword>
<dbReference type="GO" id="GO:0006508">
    <property type="term" value="P:proteolysis"/>
    <property type="evidence" value="ECO:0007669"/>
    <property type="project" value="UniProtKB-KW"/>
</dbReference>